<comment type="caution">
    <text evidence="2">The sequence shown here is derived from an EMBL/GenBank/DDBJ whole genome shotgun (WGS) entry which is preliminary data.</text>
</comment>
<proteinExistence type="predicted"/>
<sequence length="418" mass="46289">MTFQLSLFAVAAVGAVYTGLRWCNAEKNVDHRSVQGAIFFGLYVDEEGRCIICRQNNQISKHRLVANKKTLEVGLGLWEDVVSTDEIFNLWQYLDDEKFLLTALCALKPLFVSHLVPKHCTFVHPYSLSPEKIRVFASGVIKAGLANQAYPFTLHSAVIHGLYIPLSWWDISTIAIVLPDGKCITATPGDGIINSESTRMVFPKETVLGELTSDMRQVEEIILLDNDLPPTDYTPYLVQESLDIIARGASLWGRRRAGTSPIWFNRAPKINILVADSTSRVQSVVHPVLEQGVSKTGQAIVMTVVDGQTTIEVRVLCDESPLTSLVLRGLPSQPAGQVEVVFCVSVIPANEISDKCRAILQLVERKSGLRISQRIKLVTSDVVWPNEPVNVALSKTQSTERPVCSDYDLLMATQYPET</sequence>
<reference evidence="2" key="1">
    <citation type="submission" date="2020-11" db="EMBL/GenBank/DDBJ databases">
        <authorList>
            <consortium name="DOE Joint Genome Institute"/>
            <person name="Ahrendt S."/>
            <person name="Riley R."/>
            <person name="Andreopoulos W."/>
            <person name="Labutti K."/>
            <person name="Pangilinan J."/>
            <person name="Ruiz-Duenas F.J."/>
            <person name="Barrasa J.M."/>
            <person name="Sanchez-Garcia M."/>
            <person name="Camarero S."/>
            <person name="Miyauchi S."/>
            <person name="Serrano A."/>
            <person name="Linde D."/>
            <person name="Babiker R."/>
            <person name="Drula E."/>
            <person name="Ayuso-Fernandez I."/>
            <person name="Pacheco R."/>
            <person name="Padilla G."/>
            <person name="Ferreira P."/>
            <person name="Barriuso J."/>
            <person name="Kellner H."/>
            <person name="Castanera R."/>
            <person name="Alfaro M."/>
            <person name="Ramirez L."/>
            <person name="Pisabarro A.G."/>
            <person name="Kuo A."/>
            <person name="Tritt A."/>
            <person name="Lipzen A."/>
            <person name="He G."/>
            <person name="Yan M."/>
            <person name="Ng V."/>
            <person name="Cullen D."/>
            <person name="Martin F."/>
            <person name="Rosso M.-N."/>
            <person name="Henrissat B."/>
            <person name="Hibbett D."/>
            <person name="Martinez A.T."/>
            <person name="Grigoriev I.V."/>
        </authorList>
    </citation>
    <scope>NUCLEOTIDE SEQUENCE</scope>
    <source>
        <strain evidence="2">CBS 506.95</strain>
    </source>
</reference>
<accession>A0A9P6JPC5</accession>
<organism evidence="2 3">
    <name type="scientific">Crepidotus variabilis</name>
    <dbReference type="NCBI Taxonomy" id="179855"/>
    <lineage>
        <taxon>Eukaryota</taxon>
        <taxon>Fungi</taxon>
        <taxon>Dikarya</taxon>
        <taxon>Basidiomycota</taxon>
        <taxon>Agaricomycotina</taxon>
        <taxon>Agaricomycetes</taxon>
        <taxon>Agaricomycetidae</taxon>
        <taxon>Agaricales</taxon>
        <taxon>Agaricineae</taxon>
        <taxon>Crepidotaceae</taxon>
        <taxon>Crepidotus</taxon>
    </lineage>
</organism>
<keyword evidence="1" id="KW-0732">Signal</keyword>
<dbReference type="OrthoDB" id="3029968at2759"/>
<name>A0A9P6JPC5_9AGAR</name>
<evidence type="ECO:0000313" key="2">
    <source>
        <dbReference type="EMBL" id="KAF9527524.1"/>
    </source>
</evidence>
<evidence type="ECO:0000256" key="1">
    <source>
        <dbReference type="SAM" id="SignalP"/>
    </source>
</evidence>
<dbReference type="EMBL" id="MU157860">
    <property type="protein sequence ID" value="KAF9527524.1"/>
    <property type="molecule type" value="Genomic_DNA"/>
</dbReference>
<keyword evidence="3" id="KW-1185">Reference proteome</keyword>
<feature type="chain" id="PRO_5040469070" evidence="1">
    <location>
        <begin position="26"/>
        <end position="418"/>
    </location>
</feature>
<evidence type="ECO:0000313" key="3">
    <source>
        <dbReference type="Proteomes" id="UP000807306"/>
    </source>
</evidence>
<protein>
    <submittedName>
        <fullName evidence="2">Uncharacterized protein</fullName>
    </submittedName>
</protein>
<gene>
    <name evidence="2" type="ORF">CPB83DRAFT_855943</name>
</gene>
<feature type="signal peptide" evidence="1">
    <location>
        <begin position="1"/>
        <end position="25"/>
    </location>
</feature>
<dbReference type="AlphaFoldDB" id="A0A9P6JPC5"/>
<dbReference type="Proteomes" id="UP000807306">
    <property type="component" value="Unassembled WGS sequence"/>
</dbReference>